<gene>
    <name evidence="2" type="ORF">SCAR479_00760</name>
</gene>
<comment type="caution">
    <text evidence="2">The sequence shown here is derived from an EMBL/GenBank/DDBJ whole genome shotgun (WGS) entry which is preliminary data.</text>
</comment>
<sequence>MASVFARTLPSSLSSRTIFVKCSPAPTTFAERRAVLKALATTGKDRQIEVFKKLEDSSSFIAVTADPECAKALVGDSPYKRIVHAQDSAAAATFATAAWGAAFRTTITDPVNVQPLNEESQGESKQAGNTIGRGRLGLRSRIFTLHVFPANAAYSHKRTIGLNPLHGPWPDNEGYDTFVSTALRRSLPQGHMSPGLRDWETGNQLSQDAVGFEAEGAESLLGVTKQRAFFHRERRRRVEAELPDVMRSLAAVAESSTTPSPRRIDAEAPKIPDTTLPIAEEPNTTRIETSSFPSTEFEPSNSENATDILEVTPIEDNSERSHEGSEVHDLFKSTSQSGPERGAKTRSVERPVKVFNEPARSGNWSNSRRNDERITSSDSHAVLGTSVTHKSATDTQAHSSRKPATSNDLAWDNDKSVNRSWNRQASKKKTSGGPMSSAKFHDLLKGA</sequence>
<accession>A0ABR2Y6Q9</accession>
<name>A0ABR2Y6Q9_9PEZI</name>
<organism evidence="2 3">
    <name type="scientific">Seiridium cardinale</name>
    <dbReference type="NCBI Taxonomy" id="138064"/>
    <lineage>
        <taxon>Eukaryota</taxon>
        <taxon>Fungi</taxon>
        <taxon>Dikarya</taxon>
        <taxon>Ascomycota</taxon>
        <taxon>Pezizomycotina</taxon>
        <taxon>Sordariomycetes</taxon>
        <taxon>Xylariomycetidae</taxon>
        <taxon>Amphisphaeriales</taxon>
        <taxon>Sporocadaceae</taxon>
        <taxon>Seiridium</taxon>
    </lineage>
</organism>
<feature type="compositionally biased region" description="Basic and acidic residues" evidence="1">
    <location>
        <begin position="341"/>
        <end position="352"/>
    </location>
</feature>
<protein>
    <submittedName>
        <fullName evidence="2">Uncharacterized protein</fullName>
    </submittedName>
</protein>
<keyword evidence="3" id="KW-1185">Reference proteome</keyword>
<feature type="compositionally biased region" description="Polar residues" evidence="1">
    <location>
        <begin position="385"/>
        <end position="408"/>
    </location>
</feature>
<feature type="compositionally biased region" description="Basic and acidic residues" evidence="1">
    <location>
        <begin position="317"/>
        <end position="331"/>
    </location>
</feature>
<evidence type="ECO:0000313" key="2">
    <source>
        <dbReference type="EMBL" id="KAK9782417.1"/>
    </source>
</evidence>
<feature type="compositionally biased region" description="Polar residues" evidence="1">
    <location>
        <begin position="282"/>
        <end position="305"/>
    </location>
</feature>
<dbReference type="EMBL" id="JARVKM010000002">
    <property type="protein sequence ID" value="KAK9782417.1"/>
    <property type="molecule type" value="Genomic_DNA"/>
</dbReference>
<dbReference type="Proteomes" id="UP001465668">
    <property type="component" value="Unassembled WGS sequence"/>
</dbReference>
<reference evidence="2 3" key="1">
    <citation type="submission" date="2024-02" db="EMBL/GenBank/DDBJ databases">
        <title>First draft genome assembly of two strains of Seiridium cardinale.</title>
        <authorList>
            <person name="Emiliani G."/>
            <person name="Scali E."/>
        </authorList>
    </citation>
    <scope>NUCLEOTIDE SEQUENCE [LARGE SCALE GENOMIC DNA]</scope>
    <source>
        <strain evidence="2 3">BM-138-000479</strain>
    </source>
</reference>
<evidence type="ECO:0000313" key="3">
    <source>
        <dbReference type="Proteomes" id="UP001465668"/>
    </source>
</evidence>
<feature type="region of interest" description="Disordered" evidence="1">
    <location>
        <begin position="274"/>
        <end position="447"/>
    </location>
</feature>
<evidence type="ECO:0000256" key="1">
    <source>
        <dbReference type="SAM" id="MobiDB-lite"/>
    </source>
</evidence>
<proteinExistence type="predicted"/>